<dbReference type="AlphaFoldDB" id="A0A1L4D1G8"/>
<feature type="coiled-coil region" evidence="1">
    <location>
        <begin position="11"/>
        <end position="52"/>
    </location>
</feature>
<dbReference type="STRING" id="1915309.AXG55_08995"/>
<gene>
    <name evidence="3" type="ORF">AXG55_08995</name>
</gene>
<dbReference type="InterPro" id="IPR036869">
    <property type="entry name" value="J_dom_sf"/>
</dbReference>
<feature type="domain" description="J" evidence="2">
    <location>
        <begin position="74"/>
        <end position="128"/>
    </location>
</feature>
<keyword evidence="1" id="KW-0175">Coiled coil</keyword>
<dbReference type="EMBL" id="CP017834">
    <property type="protein sequence ID" value="APJ04036.1"/>
    <property type="molecule type" value="Genomic_DNA"/>
</dbReference>
<evidence type="ECO:0000259" key="2">
    <source>
        <dbReference type="PROSITE" id="PS50076"/>
    </source>
</evidence>
<evidence type="ECO:0000256" key="1">
    <source>
        <dbReference type="SAM" id="Coils"/>
    </source>
</evidence>
<dbReference type="SUPFAM" id="SSF46565">
    <property type="entry name" value="Chaperone J-domain"/>
    <property type="match status" value="1"/>
</dbReference>
<dbReference type="KEGG" id="saqi:AXG55_08995"/>
<dbReference type="Proteomes" id="UP000184731">
    <property type="component" value="Chromosome"/>
</dbReference>
<proteinExistence type="predicted"/>
<dbReference type="OrthoDB" id="9779889at2"/>
<organism evidence="3 4">
    <name type="scientific">Silvanigrella aquatica</name>
    <dbReference type="NCBI Taxonomy" id="1915309"/>
    <lineage>
        <taxon>Bacteria</taxon>
        <taxon>Pseudomonadati</taxon>
        <taxon>Bdellovibrionota</taxon>
        <taxon>Oligoflexia</taxon>
        <taxon>Silvanigrellales</taxon>
        <taxon>Silvanigrellaceae</taxon>
        <taxon>Silvanigrella</taxon>
    </lineage>
</organism>
<dbReference type="Pfam" id="PF00226">
    <property type="entry name" value="DnaJ"/>
    <property type="match status" value="1"/>
</dbReference>
<protein>
    <recommendedName>
        <fullName evidence="2">J domain-containing protein</fullName>
    </recommendedName>
</protein>
<accession>A0A1L4D1G8</accession>
<name>A0A1L4D1G8_9BACT</name>
<dbReference type="SMART" id="SM00271">
    <property type="entry name" value="DnaJ"/>
    <property type="match status" value="1"/>
</dbReference>
<dbReference type="CDD" id="cd06257">
    <property type="entry name" value="DnaJ"/>
    <property type="match status" value="1"/>
</dbReference>
<dbReference type="InterPro" id="IPR001623">
    <property type="entry name" value="DnaJ_domain"/>
</dbReference>
<dbReference type="RefSeq" id="WP_148697783.1">
    <property type="nucleotide sequence ID" value="NZ_CP017834.1"/>
</dbReference>
<evidence type="ECO:0000313" key="3">
    <source>
        <dbReference type="EMBL" id="APJ04036.1"/>
    </source>
</evidence>
<sequence length="128" mass="15417">MEDDFIDDSVFEAKRLEYEKKKQKKQEKQQRLELKKQVLSELQNLLHKQNQTDSDDFESCYQASLAFKPGTKNWARAIMNLSENIELLEIRKKYIKLAQYWHPDKNNDTDNEAMKYLNEAWQILKKEC</sequence>
<reference evidence="3 4" key="1">
    <citation type="submission" date="2016-10" db="EMBL/GenBank/DDBJ databases">
        <title>Silvanigrella aquatica sp. nov., isolated from a freshwater lake located in the Black Forest, Germany, description of Silvanigrellaceae fam. nov., Silvanigrellales ord. nov., reclassification of the order Bdellovibrionales in the class Oligoflexia, reclassification of the families Bacteriovoracaceae and Halobacteriovoraceae in the new order Bacteriovoracales ord. nov., and reclassification of the family Pseudobacteriovoracaceae in the order Oligoflexiales.</title>
        <authorList>
            <person name="Hahn M.W."/>
            <person name="Schmidt J."/>
            <person name="Koll U."/>
            <person name="Rohde M."/>
            <person name="Verbag S."/>
            <person name="Pitt A."/>
            <person name="Nakai R."/>
            <person name="Naganuma T."/>
            <person name="Lang E."/>
        </authorList>
    </citation>
    <scope>NUCLEOTIDE SEQUENCE [LARGE SCALE GENOMIC DNA]</scope>
    <source>
        <strain evidence="3 4">MWH-Nonnen-W8red</strain>
    </source>
</reference>
<dbReference type="PROSITE" id="PS50076">
    <property type="entry name" value="DNAJ_2"/>
    <property type="match status" value="1"/>
</dbReference>
<evidence type="ECO:0000313" key="4">
    <source>
        <dbReference type="Proteomes" id="UP000184731"/>
    </source>
</evidence>
<dbReference type="Gene3D" id="1.10.287.110">
    <property type="entry name" value="DnaJ domain"/>
    <property type="match status" value="1"/>
</dbReference>
<keyword evidence="4" id="KW-1185">Reference proteome</keyword>